<feature type="compositionally biased region" description="Basic and acidic residues" evidence="1">
    <location>
        <begin position="55"/>
        <end position="82"/>
    </location>
</feature>
<feature type="region of interest" description="Disordered" evidence="1">
    <location>
        <begin position="55"/>
        <end position="130"/>
    </location>
</feature>
<reference evidence="3" key="1">
    <citation type="submission" date="2018-05" db="EMBL/GenBank/DDBJ databases">
        <authorList>
            <person name="Lanie J.A."/>
            <person name="Ng W.-L."/>
            <person name="Kazmierczak K.M."/>
            <person name="Andrzejewski T.M."/>
            <person name="Davidsen T.M."/>
            <person name="Wayne K.J."/>
            <person name="Tettelin H."/>
            <person name="Glass J.I."/>
            <person name="Rusch D."/>
            <person name="Podicherti R."/>
            <person name="Tsui H.-C.T."/>
            <person name="Winkler M.E."/>
        </authorList>
    </citation>
    <scope>NUCLEOTIDE SEQUENCE</scope>
</reference>
<feature type="non-terminal residue" evidence="3">
    <location>
        <position position="130"/>
    </location>
</feature>
<sequence length="130" mass="14610">MEKRRVYQVAKEQKLSSDALISMLKGMDIEVKSHMSVVSPDMLEAITRKIEQEKKSSIEEVKRQKAKEDSRKLVEKHPSEKTKKAKEKGGGGVRNKSSGEAQETGRPAPLPEKNEGSRRRGRRRGGPAKE</sequence>
<evidence type="ECO:0000259" key="2">
    <source>
        <dbReference type="Pfam" id="PF04760"/>
    </source>
</evidence>
<feature type="domain" description="Translation initiation factor IF-2 N-terminal" evidence="2">
    <location>
        <begin position="1"/>
        <end position="51"/>
    </location>
</feature>
<proteinExistence type="predicted"/>
<gene>
    <name evidence="3" type="ORF">METZ01_LOCUS462321</name>
</gene>
<feature type="compositionally biased region" description="Basic residues" evidence="1">
    <location>
        <begin position="119"/>
        <end position="130"/>
    </location>
</feature>
<evidence type="ECO:0000256" key="1">
    <source>
        <dbReference type="SAM" id="MobiDB-lite"/>
    </source>
</evidence>
<name>A0A383ANR8_9ZZZZ</name>
<dbReference type="Gene3D" id="1.10.10.2480">
    <property type="match status" value="1"/>
</dbReference>
<protein>
    <recommendedName>
        <fullName evidence="2">Translation initiation factor IF-2 N-terminal domain-containing protein</fullName>
    </recommendedName>
</protein>
<dbReference type="Pfam" id="PF04760">
    <property type="entry name" value="IF2_N"/>
    <property type="match status" value="1"/>
</dbReference>
<organism evidence="3">
    <name type="scientific">marine metagenome</name>
    <dbReference type="NCBI Taxonomy" id="408172"/>
    <lineage>
        <taxon>unclassified sequences</taxon>
        <taxon>metagenomes</taxon>
        <taxon>ecological metagenomes</taxon>
    </lineage>
</organism>
<accession>A0A383ANR8</accession>
<dbReference type="InterPro" id="IPR006847">
    <property type="entry name" value="IF2_N"/>
</dbReference>
<dbReference type="AlphaFoldDB" id="A0A383ANR8"/>
<evidence type="ECO:0000313" key="3">
    <source>
        <dbReference type="EMBL" id="SVE09467.1"/>
    </source>
</evidence>
<dbReference type="EMBL" id="UINC01193720">
    <property type="protein sequence ID" value="SVE09467.1"/>
    <property type="molecule type" value="Genomic_DNA"/>
</dbReference>